<evidence type="ECO:0000313" key="3">
    <source>
        <dbReference type="Proteomes" id="UP000694941"/>
    </source>
</evidence>
<dbReference type="PANTHER" id="PTHR18939:SF4">
    <property type="entry name" value="RIBOSOME-BINDING PROTEIN 1"/>
    <property type="match status" value="1"/>
</dbReference>
<evidence type="ECO:0000256" key="2">
    <source>
        <dbReference type="SAM" id="Phobius"/>
    </source>
</evidence>
<reference evidence="4 5" key="1">
    <citation type="submission" date="2025-05" db="UniProtKB">
        <authorList>
            <consortium name="RefSeq"/>
        </authorList>
    </citation>
    <scope>IDENTIFICATION</scope>
    <source>
        <tissue evidence="4 5">Muscle</tissue>
    </source>
</reference>
<feature type="coiled-coil region" evidence="1">
    <location>
        <begin position="252"/>
        <end position="372"/>
    </location>
</feature>
<protein>
    <submittedName>
        <fullName evidence="4 5">Restin homolog</fullName>
    </submittedName>
</protein>
<dbReference type="InterPro" id="IPR040248">
    <property type="entry name" value="RRBP1"/>
</dbReference>
<dbReference type="RefSeq" id="XP_022249374.1">
    <property type="nucleotide sequence ID" value="XM_022393666.1"/>
</dbReference>
<keyword evidence="2" id="KW-0812">Transmembrane</keyword>
<accession>A0ABM1T0H1</accession>
<keyword evidence="3" id="KW-1185">Reference proteome</keyword>
<dbReference type="GeneID" id="111087345"/>
<dbReference type="RefSeq" id="XP_022249377.1">
    <property type="nucleotide sequence ID" value="XM_022393669.1"/>
</dbReference>
<keyword evidence="1" id="KW-0175">Coiled coil</keyword>
<dbReference type="RefSeq" id="XP_022249375.1">
    <property type="nucleotide sequence ID" value="XM_022393667.1"/>
</dbReference>
<organism evidence="3 6">
    <name type="scientific">Limulus polyphemus</name>
    <name type="common">Atlantic horseshoe crab</name>
    <dbReference type="NCBI Taxonomy" id="6850"/>
    <lineage>
        <taxon>Eukaryota</taxon>
        <taxon>Metazoa</taxon>
        <taxon>Ecdysozoa</taxon>
        <taxon>Arthropoda</taxon>
        <taxon>Chelicerata</taxon>
        <taxon>Merostomata</taxon>
        <taxon>Xiphosura</taxon>
        <taxon>Limulidae</taxon>
        <taxon>Limulus</taxon>
    </lineage>
</organism>
<feature type="transmembrane region" description="Helical" evidence="2">
    <location>
        <begin position="7"/>
        <end position="28"/>
    </location>
</feature>
<evidence type="ECO:0000313" key="4">
    <source>
        <dbReference type="RefSeq" id="XP_022249374.1"/>
    </source>
</evidence>
<dbReference type="PANTHER" id="PTHR18939">
    <property type="entry name" value="RIBOSOME BINDING PROTEIN-1"/>
    <property type="match status" value="1"/>
</dbReference>
<name>A0ABM1T0H1_LIMPO</name>
<evidence type="ECO:0000313" key="5">
    <source>
        <dbReference type="RefSeq" id="XP_022249375.1"/>
    </source>
</evidence>
<keyword evidence="2" id="KW-1133">Transmembrane helix</keyword>
<evidence type="ECO:0000256" key="1">
    <source>
        <dbReference type="SAM" id="Coils"/>
    </source>
</evidence>
<evidence type="ECO:0000313" key="6">
    <source>
        <dbReference type="RefSeq" id="XP_022249377.1"/>
    </source>
</evidence>
<gene>
    <name evidence="4 5 6" type="primary">LOC111087345</name>
</gene>
<proteinExistence type="predicted"/>
<keyword evidence="2" id="KW-0472">Membrane</keyword>
<dbReference type="Proteomes" id="UP000694941">
    <property type="component" value="Unplaced"/>
</dbReference>
<sequence>MDIETGLICAGVCVLSGVVVYFISIFGIRQRTFEEAVEEQLKKGKEDYELNVEKSPRKEKKYKKWGRKHKDKDEKGASIKNELLDVGHLDDQDRFIENFETLASCLNDRNSSLVNEDDSDSCGRHQEEAMELKQRRVYHDTPRTDADNCSFGEEESLNTEETWESKAKDMKTQTVASHFIMQTPLNECVKQQVENLGNGVVEEEVIMTAERLLHMLENMSLTDEESQMLMDVLASKQSGISEWTTVQKNDPVAMLKRQLADREKQLDIEQTRAEAANSKMQELKEELSREKSHFMTVEKSLQEKVNQLERENEALKFSIQQSCEQHQEETSLLQLEIEQMQSNLQGEQALIIKKLQEEKDHLKQALANLEAAKPYIFSTITPTESMIWLIS</sequence>